<name>A0AAV7XZR8_9NEOP</name>
<dbReference type="GO" id="GO:0016705">
    <property type="term" value="F:oxidoreductase activity, acting on paired donors, with incorporation or reduction of molecular oxygen"/>
    <property type="evidence" value="ECO:0007669"/>
    <property type="project" value="InterPro"/>
</dbReference>
<sequence>MLRHRGADCPKRTPATARMQWEALLAACQAALLLVAVLTPVLMGTVVAGVYYLEPSFRRNFFIAKAFPQPRGLPFFGNLLQIALPRDQLFRLLRRWRADFGSRYVISMFYMTFFHISEPESVEVGVGQTASWLIRLRSPGITVPPPHPLAYTHPGLPAAVT</sequence>
<dbReference type="Proteomes" id="UP001075354">
    <property type="component" value="Chromosome 1"/>
</dbReference>
<accession>A0AAV7XZR8</accession>
<reference evidence="2" key="1">
    <citation type="submission" date="2022-12" db="EMBL/GenBank/DDBJ databases">
        <title>Chromosome-level genome assembly of the bean flower thrips Megalurothrips usitatus.</title>
        <authorList>
            <person name="Ma L."/>
            <person name="Liu Q."/>
            <person name="Li H."/>
            <person name="Cai W."/>
        </authorList>
    </citation>
    <scope>NUCLEOTIDE SEQUENCE</scope>
    <source>
        <strain evidence="2">Cailab_2022a</strain>
    </source>
</reference>
<gene>
    <name evidence="2" type="ORF">ONE63_000045</name>
</gene>
<dbReference type="GO" id="GO:0020037">
    <property type="term" value="F:heme binding"/>
    <property type="evidence" value="ECO:0007669"/>
    <property type="project" value="InterPro"/>
</dbReference>
<evidence type="ECO:0000313" key="2">
    <source>
        <dbReference type="EMBL" id="KAJ1531364.1"/>
    </source>
</evidence>
<dbReference type="SUPFAM" id="SSF48264">
    <property type="entry name" value="Cytochrome P450"/>
    <property type="match status" value="1"/>
</dbReference>
<dbReference type="Gene3D" id="1.10.630.10">
    <property type="entry name" value="Cytochrome P450"/>
    <property type="match status" value="1"/>
</dbReference>
<evidence type="ECO:0000313" key="3">
    <source>
        <dbReference type="Proteomes" id="UP001075354"/>
    </source>
</evidence>
<dbReference type="GO" id="GO:0005506">
    <property type="term" value="F:iron ion binding"/>
    <property type="evidence" value="ECO:0007669"/>
    <property type="project" value="InterPro"/>
</dbReference>
<dbReference type="GO" id="GO:0004497">
    <property type="term" value="F:monooxygenase activity"/>
    <property type="evidence" value="ECO:0007669"/>
    <property type="project" value="UniProtKB-KW"/>
</dbReference>
<organism evidence="2 3">
    <name type="scientific">Megalurothrips usitatus</name>
    <name type="common">bean blossom thrips</name>
    <dbReference type="NCBI Taxonomy" id="439358"/>
    <lineage>
        <taxon>Eukaryota</taxon>
        <taxon>Metazoa</taxon>
        <taxon>Ecdysozoa</taxon>
        <taxon>Arthropoda</taxon>
        <taxon>Hexapoda</taxon>
        <taxon>Insecta</taxon>
        <taxon>Pterygota</taxon>
        <taxon>Neoptera</taxon>
        <taxon>Paraneoptera</taxon>
        <taxon>Thysanoptera</taxon>
        <taxon>Terebrantia</taxon>
        <taxon>Thripoidea</taxon>
        <taxon>Thripidae</taxon>
        <taxon>Megalurothrips</taxon>
    </lineage>
</organism>
<proteinExistence type="predicted"/>
<dbReference type="InterPro" id="IPR036396">
    <property type="entry name" value="Cyt_P450_sf"/>
</dbReference>
<dbReference type="EMBL" id="JAPTSV010000001">
    <property type="protein sequence ID" value="KAJ1531364.1"/>
    <property type="molecule type" value="Genomic_DNA"/>
</dbReference>
<keyword evidence="1" id="KW-0503">Monooxygenase</keyword>
<dbReference type="AlphaFoldDB" id="A0AAV7XZR8"/>
<evidence type="ECO:0000256" key="1">
    <source>
        <dbReference type="ARBA" id="ARBA00023033"/>
    </source>
</evidence>
<comment type="caution">
    <text evidence="2">The sequence shown here is derived from an EMBL/GenBank/DDBJ whole genome shotgun (WGS) entry which is preliminary data.</text>
</comment>
<keyword evidence="3" id="KW-1185">Reference proteome</keyword>
<keyword evidence="1" id="KW-0560">Oxidoreductase</keyword>
<protein>
    <submittedName>
        <fullName evidence="2">Uncharacterized protein</fullName>
    </submittedName>
</protein>